<dbReference type="PANTHER" id="PTHR30258">
    <property type="entry name" value="TYPE II SECRETION SYSTEM PROTEIN GSPE-RELATED"/>
    <property type="match status" value="1"/>
</dbReference>
<dbReference type="AlphaFoldDB" id="X0WRJ2"/>
<feature type="non-terminal residue" evidence="4">
    <location>
        <position position="1"/>
    </location>
</feature>
<dbReference type="InterPro" id="IPR027417">
    <property type="entry name" value="P-loop_NTPase"/>
</dbReference>
<dbReference type="InterPro" id="IPR001482">
    <property type="entry name" value="T2SS/T4SS_dom"/>
</dbReference>
<comment type="caution">
    <text evidence="4">The sequence shown here is derived from an EMBL/GenBank/DDBJ whole genome shotgun (WGS) entry which is preliminary data.</text>
</comment>
<dbReference type="EMBL" id="BARS01042850">
    <property type="protein sequence ID" value="GAG33285.1"/>
    <property type="molecule type" value="Genomic_DNA"/>
</dbReference>
<protein>
    <recommendedName>
        <fullName evidence="3">Bacterial type II secretion system protein E domain-containing protein</fullName>
    </recommendedName>
</protein>
<gene>
    <name evidence="4" type="ORF">S01H1_64959</name>
</gene>
<dbReference type="SUPFAM" id="SSF52540">
    <property type="entry name" value="P-loop containing nucleoside triphosphate hydrolases"/>
    <property type="match status" value="1"/>
</dbReference>
<evidence type="ECO:0000256" key="2">
    <source>
        <dbReference type="ARBA" id="ARBA00022840"/>
    </source>
</evidence>
<evidence type="ECO:0000313" key="4">
    <source>
        <dbReference type="EMBL" id="GAG33285.1"/>
    </source>
</evidence>
<proteinExistence type="predicted"/>
<dbReference type="PANTHER" id="PTHR30258:SF2">
    <property type="entry name" value="COMG OPERON PROTEIN 1"/>
    <property type="match status" value="1"/>
</dbReference>
<organism evidence="4">
    <name type="scientific">marine sediment metagenome</name>
    <dbReference type="NCBI Taxonomy" id="412755"/>
    <lineage>
        <taxon>unclassified sequences</taxon>
        <taxon>metagenomes</taxon>
        <taxon>ecological metagenomes</taxon>
    </lineage>
</organism>
<sequence>AVQAALTGHLVLSTLHTNDAAGSITRLVNIGIDAYLIAASLNASLAQRLVRRICPKCKQIYQVPENMLKLLENSGLRPEQIFHGAGCDYCRGSGYAGRVGIYELLVIDDMFRDMIAKDSSVNNMRRAFCQTKQPSLFDDGIEKVKQGLTTTEEVLRVTEVYGRSREEVFVENVN</sequence>
<evidence type="ECO:0000259" key="3">
    <source>
        <dbReference type="Pfam" id="PF00437"/>
    </source>
</evidence>
<evidence type="ECO:0000256" key="1">
    <source>
        <dbReference type="ARBA" id="ARBA00022741"/>
    </source>
</evidence>
<dbReference type="Pfam" id="PF00437">
    <property type="entry name" value="T2SSE"/>
    <property type="match status" value="1"/>
</dbReference>
<dbReference type="GO" id="GO:0016887">
    <property type="term" value="F:ATP hydrolysis activity"/>
    <property type="evidence" value="ECO:0007669"/>
    <property type="project" value="TreeGrafter"/>
</dbReference>
<accession>X0WRJ2</accession>
<name>X0WRJ2_9ZZZZ</name>
<dbReference type="Gene3D" id="3.40.50.300">
    <property type="entry name" value="P-loop containing nucleotide triphosphate hydrolases"/>
    <property type="match status" value="1"/>
</dbReference>
<dbReference type="GO" id="GO:0005886">
    <property type="term" value="C:plasma membrane"/>
    <property type="evidence" value="ECO:0007669"/>
    <property type="project" value="TreeGrafter"/>
</dbReference>
<keyword evidence="1" id="KW-0547">Nucleotide-binding</keyword>
<dbReference type="GO" id="GO:0005524">
    <property type="term" value="F:ATP binding"/>
    <property type="evidence" value="ECO:0007669"/>
    <property type="project" value="UniProtKB-KW"/>
</dbReference>
<keyword evidence="2" id="KW-0067">ATP-binding</keyword>
<feature type="domain" description="Bacterial type II secretion system protein E" evidence="3">
    <location>
        <begin position="1"/>
        <end position="156"/>
    </location>
</feature>
<reference evidence="4" key="1">
    <citation type="journal article" date="2014" name="Front. Microbiol.">
        <title>High frequency of phylogenetically diverse reductive dehalogenase-homologous genes in deep subseafloor sedimentary metagenomes.</title>
        <authorList>
            <person name="Kawai M."/>
            <person name="Futagami T."/>
            <person name="Toyoda A."/>
            <person name="Takaki Y."/>
            <person name="Nishi S."/>
            <person name="Hori S."/>
            <person name="Arai W."/>
            <person name="Tsubouchi T."/>
            <person name="Morono Y."/>
            <person name="Uchiyama I."/>
            <person name="Ito T."/>
            <person name="Fujiyama A."/>
            <person name="Inagaki F."/>
            <person name="Takami H."/>
        </authorList>
    </citation>
    <scope>NUCLEOTIDE SEQUENCE</scope>
    <source>
        <strain evidence="4">Expedition CK06-06</strain>
    </source>
</reference>